<keyword evidence="2" id="KW-1185">Reference proteome</keyword>
<dbReference type="Proteomes" id="UP001177003">
    <property type="component" value="Chromosome 4"/>
</dbReference>
<proteinExistence type="predicted"/>
<protein>
    <submittedName>
        <fullName evidence="1">Uncharacterized protein</fullName>
    </submittedName>
</protein>
<evidence type="ECO:0000313" key="2">
    <source>
        <dbReference type="Proteomes" id="UP001177003"/>
    </source>
</evidence>
<dbReference type="AlphaFoldDB" id="A0AA35YYX8"/>
<gene>
    <name evidence="1" type="ORF">LSALG_LOCUS22289</name>
</gene>
<sequence>MLYDMVQLEIRKKKETQRQRHMMGAICGVTSLSIKTHGNNFLDLKELACSSRKHTAKAHFTDFEGDVEAAKSQAPEVQNHGGTCSYDSACFNNDVDVNFFASKRDIFDNNWRYYPLV</sequence>
<accession>A0AA35YYX8</accession>
<name>A0AA35YYX8_LACSI</name>
<evidence type="ECO:0000313" key="1">
    <source>
        <dbReference type="EMBL" id="CAI9282661.1"/>
    </source>
</evidence>
<reference evidence="1" key="1">
    <citation type="submission" date="2023-04" db="EMBL/GenBank/DDBJ databases">
        <authorList>
            <person name="Vijverberg K."/>
            <person name="Xiong W."/>
            <person name="Schranz E."/>
        </authorList>
    </citation>
    <scope>NUCLEOTIDE SEQUENCE</scope>
</reference>
<organism evidence="1 2">
    <name type="scientific">Lactuca saligna</name>
    <name type="common">Willowleaf lettuce</name>
    <dbReference type="NCBI Taxonomy" id="75948"/>
    <lineage>
        <taxon>Eukaryota</taxon>
        <taxon>Viridiplantae</taxon>
        <taxon>Streptophyta</taxon>
        <taxon>Embryophyta</taxon>
        <taxon>Tracheophyta</taxon>
        <taxon>Spermatophyta</taxon>
        <taxon>Magnoliopsida</taxon>
        <taxon>eudicotyledons</taxon>
        <taxon>Gunneridae</taxon>
        <taxon>Pentapetalae</taxon>
        <taxon>asterids</taxon>
        <taxon>campanulids</taxon>
        <taxon>Asterales</taxon>
        <taxon>Asteraceae</taxon>
        <taxon>Cichorioideae</taxon>
        <taxon>Cichorieae</taxon>
        <taxon>Lactucinae</taxon>
        <taxon>Lactuca</taxon>
    </lineage>
</organism>
<dbReference type="EMBL" id="OX465080">
    <property type="protein sequence ID" value="CAI9282661.1"/>
    <property type="molecule type" value="Genomic_DNA"/>
</dbReference>